<gene>
    <name evidence="6" type="ORF">MCOR_48464</name>
</gene>
<evidence type="ECO:0000259" key="5">
    <source>
        <dbReference type="PROSITE" id="PS51720"/>
    </source>
</evidence>
<sequence length="276" mass="31622">MRIVLLGKTGNGKSTTGNMILGKKEFKFGCSIQSLTTTCGLGEAKRFGRTVNVVDTPGVFDTRKGNDSTQPAIIDVISLTTPGPHAVILCVPFGRFTEEDVDTVNRFVNHFEETLMRYVIVLFTRLDVLKNDLDDKGHVGENFDHFINSLTECPRNFLKKCNNRYIAFDNTLKGNEADEQVKSLINIIEKMVKDNGGSHYINDDYRKAEKILQEKIAEEKAQKEREILALQQRIRKEVDAELREEYEQRDKERMNELENIRNENRRNTFIIGCTIL</sequence>
<evidence type="ECO:0000256" key="2">
    <source>
        <dbReference type="ARBA" id="ARBA00022741"/>
    </source>
</evidence>
<keyword evidence="3" id="KW-0342">GTP-binding</keyword>
<evidence type="ECO:0000256" key="4">
    <source>
        <dbReference type="SAM" id="Coils"/>
    </source>
</evidence>
<proteinExistence type="inferred from homology"/>
<organism evidence="6 7">
    <name type="scientific">Mytilus coruscus</name>
    <name type="common">Sea mussel</name>
    <dbReference type="NCBI Taxonomy" id="42192"/>
    <lineage>
        <taxon>Eukaryota</taxon>
        <taxon>Metazoa</taxon>
        <taxon>Spiralia</taxon>
        <taxon>Lophotrochozoa</taxon>
        <taxon>Mollusca</taxon>
        <taxon>Bivalvia</taxon>
        <taxon>Autobranchia</taxon>
        <taxon>Pteriomorphia</taxon>
        <taxon>Mytilida</taxon>
        <taxon>Mytiloidea</taxon>
        <taxon>Mytilidae</taxon>
        <taxon>Mytilinae</taxon>
        <taxon>Mytilus</taxon>
    </lineage>
</organism>
<dbReference type="InterPro" id="IPR045058">
    <property type="entry name" value="GIMA/IAN/Toc"/>
</dbReference>
<feature type="domain" description="AIG1-type G" evidence="5">
    <location>
        <begin position="1"/>
        <end position="209"/>
    </location>
</feature>
<dbReference type="Gene3D" id="3.40.50.300">
    <property type="entry name" value="P-loop containing nucleotide triphosphate hydrolases"/>
    <property type="match status" value="1"/>
</dbReference>
<evidence type="ECO:0000313" key="7">
    <source>
        <dbReference type="Proteomes" id="UP000507470"/>
    </source>
</evidence>
<evidence type="ECO:0000313" key="6">
    <source>
        <dbReference type="EMBL" id="CAC5415789.1"/>
    </source>
</evidence>
<reference evidence="6 7" key="1">
    <citation type="submission" date="2020-06" db="EMBL/GenBank/DDBJ databases">
        <authorList>
            <person name="Li R."/>
            <person name="Bekaert M."/>
        </authorList>
    </citation>
    <scope>NUCLEOTIDE SEQUENCE [LARGE SCALE GENOMIC DNA]</scope>
    <source>
        <strain evidence="7">wild</strain>
    </source>
</reference>
<dbReference type="Pfam" id="PF04548">
    <property type="entry name" value="AIG1"/>
    <property type="match status" value="1"/>
</dbReference>
<dbReference type="OrthoDB" id="431287at2759"/>
<protein>
    <recommendedName>
        <fullName evidence="5">AIG1-type G domain-containing protein</fullName>
    </recommendedName>
</protein>
<evidence type="ECO:0000256" key="3">
    <source>
        <dbReference type="ARBA" id="ARBA00023134"/>
    </source>
</evidence>
<dbReference type="PANTHER" id="PTHR10903:SF170">
    <property type="entry name" value="GTPASE IMAP FAMILY MEMBER 7"/>
    <property type="match status" value="1"/>
</dbReference>
<dbReference type="PANTHER" id="PTHR10903">
    <property type="entry name" value="GTPASE, IMAP FAMILY MEMBER-RELATED"/>
    <property type="match status" value="1"/>
</dbReference>
<name>A0A6J8E4N4_MYTCO</name>
<dbReference type="AlphaFoldDB" id="A0A6J8E4N4"/>
<dbReference type="GO" id="GO:0005525">
    <property type="term" value="F:GTP binding"/>
    <property type="evidence" value="ECO:0007669"/>
    <property type="project" value="UniProtKB-KW"/>
</dbReference>
<keyword evidence="4" id="KW-0175">Coiled coil</keyword>
<dbReference type="Proteomes" id="UP000507470">
    <property type="component" value="Unassembled WGS sequence"/>
</dbReference>
<comment type="similarity">
    <text evidence="1">Belongs to the TRAFAC class TrmE-Era-EngA-EngB-Septin-like GTPase superfamily. AIG1/Toc34/Toc159-like paraseptin GTPase family. IAN subfamily.</text>
</comment>
<dbReference type="InterPro" id="IPR027417">
    <property type="entry name" value="P-loop_NTPase"/>
</dbReference>
<dbReference type="FunFam" id="3.40.50.300:FF:000366">
    <property type="entry name" value="GTPase, IMAP family member 2"/>
    <property type="match status" value="1"/>
</dbReference>
<dbReference type="PROSITE" id="PS51720">
    <property type="entry name" value="G_AIG1"/>
    <property type="match status" value="1"/>
</dbReference>
<feature type="coiled-coil region" evidence="4">
    <location>
        <begin position="202"/>
        <end position="263"/>
    </location>
</feature>
<dbReference type="SUPFAM" id="SSF52540">
    <property type="entry name" value="P-loop containing nucleoside triphosphate hydrolases"/>
    <property type="match status" value="1"/>
</dbReference>
<accession>A0A6J8E4N4</accession>
<evidence type="ECO:0000256" key="1">
    <source>
        <dbReference type="ARBA" id="ARBA00008535"/>
    </source>
</evidence>
<keyword evidence="7" id="KW-1185">Reference proteome</keyword>
<keyword evidence="2" id="KW-0547">Nucleotide-binding</keyword>
<dbReference type="EMBL" id="CACVKT020008520">
    <property type="protein sequence ID" value="CAC5415789.1"/>
    <property type="molecule type" value="Genomic_DNA"/>
</dbReference>
<dbReference type="InterPro" id="IPR006703">
    <property type="entry name" value="G_AIG1"/>
</dbReference>